<feature type="region of interest" description="Disordered" evidence="7">
    <location>
        <begin position="174"/>
        <end position="195"/>
    </location>
</feature>
<dbReference type="PROSITE" id="PS00027">
    <property type="entry name" value="HOMEOBOX_1"/>
    <property type="match status" value="1"/>
</dbReference>
<dbReference type="InterPro" id="IPR017970">
    <property type="entry name" value="Homeobox_CS"/>
</dbReference>
<dbReference type="Gene3D" id="1.10.10.60">
    <property type="entry name" value="Homeodomain-like"/>
    <property type="match status" value="1"/>
</dbReference>
<dbReference type="InterPro" id="IPR010982">
    <property type="entry name" value="Lambda_DNA-bd_dom_sf"/>
</dbReference>
<comment type="caution">
    <text evidence="10">The sequence shown here is derived from an EMBL/GenBank/DDBJ whole genome shotgun (WGS) entry which is preliminary data.</text>
</comment>
<dbReference type="SUPFAM" id="SSF46689">
    <property type="entry name" value="Homeodomain-like"/>
    <property type="match status" value="1"/>
</dbReference>
<dbReference type="Pfam" id="PF00046">
    <property type="entry name" value="Homeodomain"/>
    <property type="match status" value="1"/>
</dbReference>
<proteinExistence type="predicted"/>
<dbReference type="PRINTS" id="PR00028">
    <property type="entry name" value="POUDOMAIN"/>
</dbReference>
<dbReference type="SMART" id="SM00389">
    <property type="entry name" value="HOX"/>
    <property type="match status" value="1"/>
</dbReference>
<dbReference type="PROSITE" id="PS51179">
    <property type="entry name" value="POU_3"/>
    <property type="match status" value="1"/>
</dbReference>
<evidence type="ECO:0008006" key="12">
    <source>
        <dbReference type="Google" id="ProtNLM"/>
    </source>
</evidence>
<dbReference type="SUPFAM" id="SSF47413">
    <property type="entry name" value="lambda repressor-like DNA-binding domains"/>
    <property type="match status" value="1"/>
</dbReference>
<dbReference type="InterPro" id="IPR001356">
    <property type="entry name" value="HD"/>
</dbReference>
<evidence type="ECO:0000259" key="8">
    <source>
        <dbReference type="PROSITE" id="PS50071"/>
    </source>
</evidence>
<dbReference type="InterPro" id="IPR000327">
    <property type="entry name" value="POU_dom"/>
</dbReference>
<feature type="domain" description="Homeobox" evidence="8">
    <location>
        <begin position="313"/>
        <end position="373"/>
    </location>
</feature>
<feature type="compositionally biased region" description="Polar residues" evidence="7">
    <location>
        <begin position="174"/>
        <end position="194"/>
    </location>
</feature>
<dbReference type="InterPro" id="IPR013847">
    <property type="entry name" value="POU"/>
</dbReference>
<dbReference type="PANTHER" id="PTHR11636">
    <property type="entry name" value="POU DOMAIN"/>
    <property type="match status" value="1"/>
</dbReference>
<dbReference type="Proteomes" id="UP001162483">
    <property type="component" value="Unassembled WGS sequence"/>
</dbReference>
<dbReference type="PROSITE" id="PS00035">
    <property type="entry name" value="POU_1"/>
    <property type="match status" value="1"/>
</dbReference>
<evidence type="ECO:0000313" key="11">
    <source>
        <dbReference type="Proteomes" id="UP001162483"/>
    </source>
</evidence>
<gene>
    <name evidence="10" type="ORF">SPARVUS_LOCUS7388365</name>
</gene>
<evidence type="ECO:0000256" key="6">
    <source>
        <dbReference type="RuleBase" id="RU000682"/>
    </source>
</evidence>
<keyword evidence="11" id="KW-1185">Reference proteome</keyword>
<keyword evidence="2 5" id="KW-0238">DNA-binding</keyword>
<evidence type="ECO:0000256" key="3">
    <source>
        <dbReference type="ARBA" id="ARBA00023155"/>
    </source>
</evidence>
<dbReference type="InterPro" id="IPR050255">
    <property type="entry name" value="POU_domain_TF"/>
</dbReference>
<dbReference type="InterPro" id="IPR009057">
    <property type="entry name" value="Homeodomain-like_sf"/>
</dbReference>
<feature type="domain" description="POU-specific" evidence="9">
    <location>
        <begin position="221"/>
        <end position="295"/>
    </location>
</feature>
<evidence type="ECO:0000259" key="9">
    <source>
        <dbReference type="PROSITE" id="PS51179"/>
    </source>
</evidence>
<evidence type="ECO:0000256" key="1">
    <source>
        <dbReference type="ARBA" id="ARBA00004123"/>
    </source>
</evidence>
<keyword evidence="3 5" id="KW-0371">Homeobox</keyword>
<dbReference type="EMBL" id="CATNWA010014466">
    <property type="protein sequence ID" value="CAI9572161.1"/>
    <property type="molecule type" value="Genomic_DNA"/>
</dbReference>
<comment type="subcellular location">
    <subcellularLocation>
        <location evidence="1 5 6">Nucleus</location>
    </subcellularLocation>
</comment>
<accession>A0ABN9DLV8</accession>
<dbReference type="CDD" id="cd00086">
    <property type="entry name" value="homeodomain"/>
    <property type="match status" value="1"/>
</dbReference>
<sequence length="448" mass="50333">MYNQQNFQGFGHNAGLMQDPNYQYNMGGYAGLGQPNNNQSFYSFPTVKSDYVDLGFQGVGDYSAQALPWNQLAQMDSIIQMIIGDDQQGRELMSIAGEVKRNPKNEIDPEPVIKELNQTATLNTQPPNSMGAPYYAPAWNGGTYWPSPTTNMVNKPQASVKPIPAQQYVENQNSAEKSGISSVAKSKRSGSTSPVHIVQKKVTPRRIPYKGILEYFSDLEEEVTTTAEMEQFARDLKHKRITLGFTQADVGYALGLFFGKTFSQTTVCRFESLQLSFKNMCKLKPLLRRWQHEVETNDKIHELLSRGQISPQTQKRKHRTSIENNVKRILENYFVHCSKPGAQEIAHIARELKMDKDVIRVWFCNRRQKGKRQVHPYLRENGRAAYNVVQSLSPSNAGPFAMPQVMATQGFAPTSLGSNPALYAPTFLKSEVYPQGMPHGMAIANHAT</sequence>
<evidence type="ECO:0000256" key="4">
    <source>
        <dbReference type="ARBA" id="ARBA00023242"/>
    </source>
</evidence>
<evidence type="ECO:0000256" key="2">
    <source>
        <dbReference type="ARBA" id="ARBA00023125"/>
    </source>
</evidence>
<dbReference type="Pfam" id="PF00157">
    <property type="entry name" value="Pou"/>
    <property type="match status" value="1"/>
</dbReference>
<evidence type="ECO:0000256" key="7">
    <source>
        <dbReference type="SAM" id="MobiDB-lite"/>
    </source>
</evidence>
<dbReference type="SMART" id="SM00352">
    <property type="entry name" value="POU"/>
    <property type="match status" value="1"/>
</dbReference>
<keyword evidence="4 5" id="KW-0539">Nucleus</keyword>
<dbReference type="PANTHER" id="PTHR11636:SF135">
    <property type="entry name" value="POU DOMAIN, CLASS 5, TRANSCRIPTION FACTOR 1.2"/>
    <property type="match status" value="1"/>
</dbReference>
<evidence type="ECO:0000313" key="10">
    <source>
        <dbReference type="EMBL" id="CAI9572161.1"/>
    </source>
</evidence>
<reference evidence="10" key="1">
    <citation type="submission" date="2023-05" db="EMBL/GenBank/DDBJ databases">
        <authorList>
            <person name="Stuckert A."/>
        </authorList>
    </citation>
    <scope>NUCLEOTIDE SEQUENCE</scope>
</reference>
<name>A0ABN9DLV8_9NEOB</name>
<dbReference type="Gene3D" id="1.10.260.40">
    <property type="entry name" value="lambda repressor-like DNA-binding domains"/>
    <property type="match status" value="1"/>
</dbReference>
<evidence type="ECO:0000256" key="5">
    <source>
        <dbReference type="PROSITE-ProRule" id="PRU00108"/>
    </source>
</evidence>
<feature type="DNA-binding region" description="Homeobox" evidence="5">
    <location>
        <begin position="315"/>
        <end position="374"/>
    </location>
</feature>
<dbReference type="PROSITE" id="PS50071">
    <property type="entry name" value="HOMEOBOX_2"/>
    <property type="match status" value="1"/>
</dbReference>
<protein>
    <recommendedName>
        <fullName evidence="12">POU domain protein</fullName>
    </recommendedName>
</protein>
<organism evidence="10 11">
    <name type="scientific">Staurois parvus</name>
    <dbReference type="NCBI Taxonomy" id="386267"/>
    <lineage>
        <taxon>Eukaryota</taxon>
        <taxon>Metazoa</taxon>
        <taxon>Chordata</taxon>
        <taxon>Craniata</taxon>
        <taxon>Vertebrata</taxon>
        <taxon>Euteleostomi</taxon>
        <taxon>Amphibia</taxon>
        <taxon>Batrachia</taxon>
        <taxon>Anura</taxon>
        <taxon>Neobatrachia</taxon>
        <taxon>Ranoidea</taxon>
        <taxon>Ranidae</taxon>
        <taxon>Staurois</taxon>
    </lineage>
</organism>